<dbReference type="CDD" id="cd03801">
    <property type="entry name" value="GT4_PimA-like"/>
    <property type="match status" value="1"/>
</dbReference>
<dbReference type="RefSeq" id="WP_172834071.1">
    <property type="nucleotide sequence ID" value="NZ_LT828648.1"/>
</dbReference>
<evidence type="ECO:0000313" key="3">
    <source>
        <dbReference type="EMBL" id="SLM46418.1"/>
    </source>
</evidence>
<protein>
    <submittedName>
        <fullName evidence="3">Glycosyltransferase</fullName>
    </submittedName>
</protein>
<proteinExistence type="predicted"/>
<dbReference type="Gene3D" id="3.40.50.2000">
    <property type="entry name" value="Glycogen Phosphorylase B"/>
    <property type="match status" value="2"/>
</dbReference>
<dbReference type="Proteomes" id="UP000192042">
    <property type="component" value="Chromosome I"/>
</dbReference>
<dbReference type="InterPro" id="IPR028098">
    <property type="entry name" value="Glyco_trans_4-like_N"/>
</dbReference>
<dbReference type="SUPFAM" id="SSF53756">
    <property type="entry name" value="UDP-Glycosyltransferase/glycogen phosphorylase"/>
    <property type="match status" value="1"/>
</dbReference>
<accession>A0A1W1I092</accession>
<dbReference type="GO" id="GO:0016757">
    <property type="term" value="F:glycosyltransferase activity"/>
    <property type="evidence" value="ECO:0007669"/>
    <property type="project" value="InterPro"/>
</dbReference>
<reference evidence="3 4" key="1">
    <citation type="submission" date="2017-03" db="EMBL/GenBank/DDBJ databases">
        <authorList>
            <person name="Afonso C.L."/>
            <person name="Miller P.J."/>
            <person name="Scott M.A."/>
            <person name="Spackman E."/>
            <person name="Goraichik I."/>
            <person name="Dimitrov K.M."/>
            <person name="Suarez D.L."/>
            <person name="Swayne D.E."/>
        </authorList>
    </citation>
    <scope>NUCLEOTIDE SEQUENCE [LARGE SCALE GENOMIC DNA]</scope>
    <source>
        <strain evidence="3">Genome sequencing of Nitrospira japonica strain NJ11</strain>
    </source>
</reference>
<organism evidence="3 4">
    <name type="scientific">Nitrospira japonica</name>
    <dbReference type="NCBI Taxonomy" id="1325564"/>
    <lineage>
        <taxon>Bacteria</taxon>
        <taxon>Pseudomonadati</taxon>
        <taxon>Nitrospirota</taxon>
        <taxon>Nitrospiria</taxon>
        <taxon>Nitrospirales</taxon>
        <taxon>Nitrospiraceae</taxon>
        <taxon>Nitrospira</taxon>
    </lineage>
</organism>
<dbReference type="Pfam" id="PF13439">
    <property type="entry name" value="Glyco_transf_4"/>
    <property type="match status" value="1"/>
</dbReference>
<dbReference type="InterPro" id="IPR001296">
    <property type="entry name" value="Glyco_trans_1"/>
</dbReference>
<keyword evidence="3" id="KW-0808">Transferase</keyword>
<evidence type="ECO:0000313" key="4">
    <source>
        <dbReference type="Proteomes" id="UP000192042"/>
    </source>
</evidence>
<dbReference type="AlphaFoldDB" id="A0A1W1I092"/>
<feature type="domain" description="Glycosyl transferase family 1" evidence="1">
    <location>
        <begin position="205"/>
        <end position="351"/>
    </location>
</feature>
<gene>
    <name evidence="3" type="ORF">NSJP_0246</name>
</gene>
<sequence length="377" mass="41796">MPQAHIDANLVLYFTRGVSLQAWKDAGLLEREVSLYQSMRPHLQGVAFVTYGGESENSLGASVQGIRIVYNKWAVPKRWYGRLMSWVPPWRKKRNVIVKSNQIQGADVAQLAARRYGKPFIARCGYLPSNNAARIYGDHSSQARRARDLERTIFAGADRVVVTTPAIRETILKRYQISPDLVRVIPNYVDTTIFIPEANGGRVANRLMYVGRLDEEKNPLALIEAVRGLSVELLIIGNGSLGERLRREIERENLPVRLLGNIPNHRLPALLTTAAAFIMPSLIEGHPKALLEAMACGSPVIGTDVPGIREVIQHRSNGFLCGTSPVEIRSAIESVLGDRSLQCRMGNSAREYVVHSCSLDRIVEMELELLGELSAAA</sequence>
<dbReference type="PANTHER" id="PTHR45947">
    <property type="entry name" value="SULFOQUINOVOSYL TRANSFERASE SQD2"/>
    <property type="match status" value="1"/>
</dbReference>
<dbReference type="PANTHER" id="PTHR45947:SF3">
    <property type="entry name" value="SULFOQUINOVOSYL TRANSFERASE SQD2"/>
    <property type="match status" value="1"/>
</dbReference>
<feature type="domain" description="Glycosyltransferase subfamily 4-like N-terminal" evidence="2">
    <location>
        <begin position="96"/>
        <end position="192"/>
    </location>
</feature>
<keyword evidence="4" id="KW-1185">Reference proteome</keyword>
<name>A0A1W1I092_9BACT</name>
<evidence type="ECO:0000259" key="1">
    <source>
        <dbReference type="Pfam" id="PF00534"/>
    </source>
</evidence>
<dbReference type="Pfam" id="PF00534">
    <property type="entry name" value="Glycos_transf_1"/>
    <property type="match status" value="1"/>
</dbReference>
<dbReference type="STRING" id="1325564.NSJP_0246"/>
<dbReference type="EMBL" id="LT828648">
    <property type="protein sequence ID" value="SLM46418.1"/>
    <property type="molecule type" value="Genomic_DNA"/>
</dbReference>
<evidence type="ECO:0000259" key="2">
    <source>
        <dbReference type="Pfam" id="PF13439"/>
    </source>
</evidence>
<dbReference type="InterPro" id="IPR050194">
    <property type="entry name" value="Glycosyltransferase_grp1"/>
</dbReference>
<dbReference type="KEGG" id="nja:NSJP_0246"/>